<keyword evidence="5 7" id="KW-1133">Transmembrane helix</keyword>
<evidence type="ECO:0000256" key="6">
    <source>
        <dbReference type="ARBA" id="ARBA00023136"/>
    </source>
</evidence>
<name>A0A2N0VIM2_9BACT</name>
<dbReference type="OrthoDB" id="9813193at2"/>
<evidence type="ECO:0000313" key="8">
    <source>
        <dbReference type="EMBL" id="PKD44041.1"/>
    </source>
</evidence>
<feature type="transmembrane region" description="Helical" evidence="7">
    <location>
        <begin position="47"/>
        <end position="72"/>
    </location>
</feature>
<dbReference type="InterPro" id="IPR032808">
    <property type="entry name" value="DoxX"/>
</dbReference>
<evidence type="ECO:0000256" key="7">
    <source>
        <dbReference type="SAM" id="Phobius"/>
    </source>
</evidence>
<evidence type="ECO:0000256" key="5">
    <source>
        <dbReference type="ARBA" id="ARBA00022989"/>
    </source>
</evidence>
<dbReference type="PANTHER" id="PTHR33452">
    <property type="entry name" value="OXIDOREDUCTASE CATD-RELATED"/>
    <property type="match status" value="1"/>
</dbReference>
<dbReference type="Proteomes" id="UP000233398">
    <property type="component" value="Unassembled WGS sequence"/>
</dbReference>
<gene>
    <name evidence="8" type="ORF">CWD77_00755</name>
</gene>
<dbReference type="InterPro" id="IPR051907">
    <property type="entry name" value="DoxX-like_oxidoreductase"/>
</dbReference>
<reference evidence="8 9" key="1">
    <citation type="submission" date="2017-11" db="EMBL/GenBank/DDBJ databases">
        <title>Rhodohalobacter 15182 sp. nov., isolated from a salt lake.</title>
        <authorList>
            <person name="Han S."/>
        </authorList>
    </citation>
    <scope>NUCLEOTIDE SEQUENCE [LARGE SCALE GENOMIC DNA]</scope>
    <source>
        <strain evidence="8 9">15182</strain>
    </source>
</reference>
<keyword evidence="6 7" id="KW-0472">Membrane</keyword>
<protein>
    <submittedName>
        <fullName evidence="8">DoxX family protein</fullName>
    </submittedName>
</protein>
<dbReference type="GO" id="GO:0005886">
    <property type="term" value="C:plasma membrane"/>
    <property type="evidence" value="ECO:0007669"/>
    <property type="project" value="UniProtKB-SubCell"/>
</dbReference>
<feature type="transmembrane region" description="Helical" evidence="7">
    <location>
        <begin position="112"/>
        <end position="134"/>
    </location>
</feature>
<comment type="caution">
    <text evidence="8">The sequence shown here is derived from an EMBL/GenBank/DDBJ whole genome shotgun (WGS) entry which is preliminary data.</text>
</comment>
<evidence type="ECO:0000256" key="1">
    <source>
        <dbReference type="ARBA" id="ARBA00004651"/>
    </source>
</evidence>
<keyword evidence="9" id="KW-1185">Reference proteome</keyword>
<dbReference type="AlphaFoldDB" id="A0A2N0VIM2"/>
<proteinExistence type="inferred from homology"/>
<sequence length="143" mass="16083">MNSSILSTEPQKTTLLIRFMVGFYFLAGGVLKFSYPELQETGFFQNLGFISANATVTVISVLEVLCGLMIIVGFFTRIAVIPLILIVSFTVLIGKFPILFEEGFWLMAHISRIDFAMFLGCVFLFITGSGYWSVDWKMLPKEI</sequence>
<evidence type="ECO:0000256" key="2">
    <source>
        <dbReference type="ARBA" id="ARBA00006679"/>
    </source>
</evidence>
<feature type="transmembrane region" description="Helical" evidence="7">
    <location>
        <begin position="78"/>
        <end position="100"/>
    </location>
</feature>
<organism evidence="8 9">
    <name type="scientific">Rhodohalobacter barkolensis</name>
    <dbReference type="NCBI Taxonomy" id="2053187"/>
    <lineage>
        <taxon>Bacteria</taxon>
        <taxon>Pseudomonadati</taxon>
        <taxon>Balneolota</taxon>
        <taxon>Balneolia</taxon>
        <taxon>Balneolales</taxon>
        <taxon>Balneolaceae</taxon>
        <taxon>Rhodohalobacter</taxon>
    </lineage>
</organism>
<feature type="transmembrane region" description="Helical" evidence="7">
    <location>
        <begin position="15"/>
        <end position="35"/>
    </location>
</feature>
<accession>A0A2N0VIM2</accession>
<dbReference type="PANTHER" id="PTHR33452:SF1">
    <property type="entry name" value="INNER MEMBRANE PROTEIN YPHA-RELATED"/>
    <property type="match status" value="1"/>
</dbReference>
<evidence type="ECO:0000256" key="4">
    <source>
        <dbReference type="ARBA" id="ARBA00022692"/>
    </source>
</evidence>
<comment type="similarity">
    <text evidence="2">Belongs to the DoxX family.</text>
</comment>
<evidence type="ECO:0000256" key="3">
    <source>
        <dbReference type="ARBA" id="ARBA00022475"/>
    </source>
</evidence>
<comment type="subcellular location">
    <subcellularLocation>
        <location evidence="1">Cell membrane</location>
        <topology evidence="1">Multi-pass membrane protein</topology>
    </subcellularLocation>
</comment>
<evidence type="ECO:0000313" key="9">
    <source>
        <dbReference type="Proteomes" id="UP000233398"/>
    </source>
</evidence>
<dbReference type="Pfam" id="PF07681">
    <property type="entry name" value="DoxX"/>
    <property type="match status" value="1"/>
</dbReference>
<keyword evidence="3" id="KW-1003">Cell membrane</keyword>
<dbReference type="EMBL" id="PISP01000001">
    <property type="protein sequence ID" value="PKD44041.1"/>
    <property type="molecule type" value="Genomic_DNA"/>
</dbReference>
<dbReference type="RefSeq" id="WP_101071285.1">
    <property type="nucleotide sequence ID" value="NZ_PISP01000001.1"/>
</dbReference>
<keyword evidence="4 7" id="KW-0812">Transmembrane</keyword>